<protein>
    <submittedName>
        <fullName evidence="1">Uncharacterized protein</fullName>
    </submittedName>
</protein>
<dbReference type="RefSeq" id="WP_153461474.1">
    <property type="nucleotide sequence ID" value="NZ_WBOF01000001.1"/>
</dbReference>
<comment type="caution">
    <text evidence="1">The sequence shown here is derived from an EMBL/GenBank/DDBJ whole genome shotgun (WGS) entry which is preliminary data.</text>
</comment>
<dbReference type="AlphaFoldDB" id="A0A6N7KPB9"/>
<accession>A0A6N7KPB9</accession>
<sequence>MPDPTAADATESAVQEHVQEQVGCLLARKLTPRAIACRPGRELYVAKTRFQLGWQLRGVRTGEPGA</sequence>
<organism evidence="1 2">
    <name type="scientific">Streptomyces kaniharaensis</name>
    <dbReference type="NCBI Taxonomy" id="212423"/>
    <lineage>
        <taxon>Bacteria</taxon>
        <taxon>Bacillati</taxon>
        <taxon>Actinomycetota</taxon>
        <taxon>Actinomycetes</taxon>
        <taxon>Kitasatosporales</taxon>
        <taxon>Streptomycetaceae</taxon>
        <taxon>Streptomyces</taxon>
    </lineage>
</organism>
<evidence type="ECO:0000313" key="1">
    <source>
        <dbReference type="EMBL" id="MQS13271.1"/>
    </source>
</evidence>
<reference evidence="1 2" key="1">
    <citation type="submission" date="2019-09" db="EMBL/GenBank/DDBJ databases">
        <title>Genome Sequences of Streptomyces kaniharaensis ATCC 21070.</title>
        <authorList>
            <person name="Zhu W."/>
            <person name="De Crecy-Lagard V."/>
            <person name="Richards N.G."/>
        </authorList>
    </citation>
    <scope>NUCLEOTIDE SEQUENCE [LARGE SCALE GENOMIC DNA]</scope>
    <source>
        <strain evidence="1 2">SF-557</strain>
    </source>
</reference>
<dbReference type="Proteomes" id="UP000450000">
    <property type="component" value="Unassembled WGS sequence"/>
</dbReference>
<gene>
    <name evidence="1" type="ORF">F7Q99_13505</name>
</gene>
<evidence type="ECO:0000313" key="2">
    <source>
        <dbReference type="Proteomes" id="UP000450000"/>
    </source>
</evidence>
<dbReference type="EMBL" id="WBOF01000001">
    <property type="protein sequence ID" value="MQS13271.1"/>
    <property type="molecule type" value="Genomic_DNA"/>
</dbReference>
<keyword evidence="2" id="KW-1185">Reference proteome</keyword>
<name>A0A6N7KPB9_9ACTN</name>
<proteinExistence type="predicted"/>